<feature type="region of interest" description="Disordered" evidence="4">
    <location>
        <begin position="162"/>
        <end position="198"/>
    </location>
</feature>
<accession>A0A316YGL1</accession>
<proteinExistence type="predicted"/>
<protein>
    <submittedName>
        <fullName evidence="5">Ankyrin</fullName>
    </submittedName>
</protein>
<feature type="compositionally biased region" description="Acidic residues" evidence="4">
    <location>
        <begin position="178"/>
        <end position="188"/>
    </location>
</feature>
<dbReference type="EMBL" id="KZ819638">
    <property type="protein sequence ID" value="PWN88256.1"/>
    <property type="molecule type" value="Genomic_DNA"/>
</dbReference>
<dbReference type="Pfam" id="PF12796">
    <property type="entry name" value="Ank_2"/>
    <property type="match status" value="1"/>
</dbReference>
<dbReference type="STRING" id="215250.A0A316YGL1"/>
<dbReference type="PROSITE" id="PS50088">
    <property type="entry name" value="ANK_REPEAT"/>
    <property type="match status" value="1"/>
</dbReference>
<organism evidence="5 6">
    <name type="scientific">Acaromyces ingoldii</name>
    <dbReference type="NCBI Taxonomy" id="215250"/>
    <lineage>
        <taxon>Eukaryota</taxon>
        <taxon>Fungi</taxon>
        <taxon>Dikarya</taxon>
        <taxon>Basidiomycota</taxon>
        <taxon>Ustilaginomycotina</taxon>
        <taxon>Exobasidiomycetes</taxon>
        <taxon>Exobasidiales</taxon>
        <taxon>Cryptobasidiaceae</taxon>
        <taxon>Acaromyces</taxon>
    </lineage>
</organism>
<dbReference type="InParanoid" id="A0A316YGL1"/>
<dbReference type="GeneID" id="37046080"/>
<keyword evidence="2 3" id="KW-0040">ANK repeat</keyword>
<dbReference type="SUPFAM" id="SSF48403">
    <property type="entry name" value="Ankyrin repeat"/>
    <property type="match status" value="1"/>
</dbReference>
<evidence type="ECO:0000313" key="5">
    <source>
        <dbReference type="EMBL" id="PWN88256.1"/>
    </source>
</evidence>
<evidence type="ECO:0000256" key="1">
    <source>
        <dbReference type="ARBA" id="ARBA00022737"/>
    </source>
</evidence>
<dbReference type="PANTHER" id="PTHR24171:SF9">
    <property type="entry name" value="ANKYRIN REPEAT DOMAIN-CONTAINING PROTEIN 39"/>
    <property type="match status" value="1"/>
</dbReference>
<name>A0A316YGL1_9BASI</name>
<dbReference type="SMART" id="SM00248">
    <property type="entry name" value="ANK"/>
    <property type="match status" value="1"/>
</dbReference>
<dbReference type="InterPro" id="IPR002110">
    <property type="entry name" value="Ankyrin_rpt"/>
</dbReference>
<dbReference type="PANTHER" id="PTHR24171">
    <property type="entry name" value="ANKYRIN REPEAT DOMAIN-CONTAINING PROTEIN 39-RELATED"/>
    <property type="match status" value="1"/>
</dbReference>
<reference evidence="5 6" key="1">
    <citation type="journal article" date="2018" name="Mol. Biol. Evol.">
        <title>Broad Genomic Sampling Reveals a Smut Pathogenic Ancestry of the Fungal Clade Ustilaginomycotina.</title>
        <authorList>
            <person name="Kijpornyongpan T."/>
            <person name="Mondo S.J."/>
            <person name="Barry K."/>
            <person name="Sandor L."/>
            <person name="Lee J."/>
            <person name="Lipzen A."/>
            <person name="Pangilinan J."/>
            <person name="LaButti K."/>
            <person name="Hainaut M."/>
            <person name="Henrissat B."/>
            <person name="Grigoriev I.V."/>
            <person name="Spatafora J.W."/>
            <person name="Aime M.C."/>
        </authorList>
    </citation>
    <scope>NUCLEOTIDE SEQUENCE [LARGE SCALE GENOMIC DNA]</scope>
    <source>
        <strain evidence="5 6">MCA 4198</strain>
    </source>
</reference>
<sequence>MAPVPSEDATNGASSSSSSSPPSSGDGGGESGGKNIWVAAGEGDLDRVRHLVEVEGLSPTVPDRFTYTPLHAAASYGHIELLRFLINHPSCPPNAINETTDSDGETPLFVVEEVGVARVLIEEFGADAKRENNAGDTPAAVAEEGELEELAAYLRSVTGEAPMYDRSGAGQRAGIADAEGDDDDDEAQSELTRSTNEAIEERTEALMSRVGAILARAEARGASSGEELTEQEERELREVVGQSLFEQIREGWGPSDGQEQRQSHADSEAQKETEQESETPTTEEQQHGPRPGR</sequence>
<dbReference type="OrthoDB" id="19174at2759"/>
<dbReference type="RefSeq" id="XP_025375454.1">
    <property type="nucleotide sequence ID" value="XM_025524164.1"/>
</dbReference>
<dbReference type="Gene3D" id="1.25.40.20">
    <property type="entry name" value="Ankyrin repeat-containing domain"/>
    <property type="match status" value="1"/>
</dbReference>
<feature type="region of interest" description="Disordered" evidence="4">
    <location>
        <begin position="1"/>
        <end position="38"/>
    </location>
</feature>
<gene>
    <name evidence="5" type="ORF">FA10DRAFT_287809</name>
</gene>
<keyword evidence="6" id="KW-1185">Reference proteome</keyword>
<dbReference type="PROSITE" id="PS50297">
    <property type="entry name" value="ANK_REP_REGION"/>
    <property type="match status" value="1"/>
</dbReference>
<feature type="repeat" description="ANK" evidence="3">
    <location>
        <begin position="65"/>
        <end position="88"/>
    </location>
</feature>
<evidence type="ECO:0000256" key="4">
    <source>
        <dbReference type="SAM" id="MobiDB-lite"/>
    </source>
</evidence>
<feature type="compositionally biased region" description="Basic and acidic residues" evidence="4">
    <location>
        <begin position="258"/>
        <end position="274"/>
    </location>
</feature>
<dbReference type="AlphaFoldDB" id="A0A316YGL1"/>
<dbReference type="InterPro" id="IPR036770">
    <property type="entry name" value="Ankyrin_rpt-contain_sf"/>
</dbReference>
<feature type="compositionally biased region" description="Low complexity" evidence="4">
    <location>
        <begin position="12"/>
        <end position="24"/>
    </location>
</feature>
<dbReference type="Proteomes" id="UP000245768">
    <property type="component" value="Unassembled WGS sequence"/>
</dbReference>
<evidence type="ECO:0000256" key="2">
    <source>
        <dbReference type="ARBA" id="ARBA00023043"/>
    </source>
</evidence>
<feature type="region of interest" description="Disordered" evidence="4">
    <location>
        <begin position="219"/>
        <end position="293"/>
    </location>
</feature>
<keyword evidence="1" id="KW-0677">Repeat</keyword>
<evidence type="ECO:0000313" key="6">
    <source>
        <dbReference type="Proteomes" id="UP000245768"/>
    </source>
</evidence>
<evidence type="ECO:0000256" key="3">
    <source>
        <dbReference type="PROSITE-ProRule" id="PRU00023"/>
    </source>
</evidence>